<dbReference type="SMART" id="SM00256">
    <property type="entry name" value="FBOX"/>
    <property type="match status" value="1"/>
</dbReference>
<organism evidence="2 3">
    <name type="scientific">Xenopus laevis</name>
    <name type="common">African clawed frog</name>
    <dbReference type="NCBI Taxonomy" id="8355"/>
    <lineage>
        <taxon>Eukaryota</taxon>
        <taxon>Metazoa</taxon>
        <taxon>Chordata</taxon>
        <taxon>Craniata</taxon>
        <taxon>Vertebrata</taxon>
        <taxon>Euteleostomi</taxon>
        <taxon>Amphibia</taxon>
        <taxon>Batrachia</taxon>
        <taxon>Anura</taxon>
        <taxon>Pipoidea</taxon>
        <taxon>Pipidae</taxon>
        <taxon>Xenopodinae</taxon>
        <taxon>Xenopus</taxon>
        <taxon>Xenopus</taxon>
    </lineage>
</organism>
<dbReference type="AlphaFoldDB" id="A0A974CSN8"/>
<sequence>MHKTLHPSRYDVLEQSDRFYTVDQRRPREELGRMESEVSAELYKMWLGTYAVPQAGHYWDYTDDSWNPNGEMCSDAAPCRRLLDMSDEVLLMVLELLDPFSLLKLGGACRTLYRISNTDSLWAQHCRLVFGSGFRNGCTDYTPKEAFKLLYMWGKLYKTLPCNRQLQDLLFSGLPLKRYWIQWLTLEEMVPLPPVQLTDQAIDDIWGINKDQLDEKHKVTDESLEDVDNCLYRYDWKELHNMAIKYHGDFTKVQSHVLQKMSTECHEDLEWLYCQFMRYRFQWLFSYWLFGLSKSCARQLQRIFLWWKRFDKRKVSCWGSSACDVEYLASLHAITDDYWNGKLACGDENIGIQTVENYFSMCRSLLAWILGRKWGRFKQKKVYQDTLDGVHRMLKAEMQVSVVNHEQFWAAAKVQMMRICTLEETAGNYVNWKLIDSLPCYRLYMTFGDSFYLEHIKGFLTRKQLISNWLLQEENFWVRNLLPESLFYLLEYDTKIYEERLHGDTMAAHLTRLIWLYLHSGHQLYIDAMKGFVYECAYASFASQIYETGTIISSFLYF</sequence>
<dbReference type="Pfam" id="PF12937">
    <property type="entry name" value="F-box-like"/>
    <property type="match status" value="1"/>
</dbReference>
<accession>A0A974CSN8</accession>
<dbReference type="EMBL" id="CM004475">
    <property type="protein sequence ID" value="OCT78117.1"/>
    <property type="molecule type" value="Genomic_DNA"/>
</dbReference>
<feature type="domain" description="F-box" evidence="1">
    <location>
        <begin position="79"/>
        <end position="125"/>
    </location>
</feature>
<reference evidence="3" key="1">
    <citation type="journal article" date="2016" name="Nature">
        <title>Genome evolution in the allotetraploid frog Xenopus laevis.</title>
        <authorList>
            <person name="Session A.M."/>
            <person name="Uno Y."/>
            <person name="Kwon T."/>
            <person name="Chapman J.A."/>
            <person name="Toyoda A."/>
            <person name="Takahashi S."/>
            <person name="Fukui A."/>
            <person name="Hikosaka A."/>
            <person name="Suzuki A."/>
            <person name="Kondo M."/>
            <person name="van Heeringen S.J."/>
            <person name="Quigley I."/>
            <person name="Heinz S."/>
            <person name="Ogino H."/>
            <person name="Ochi H."/>
            <person name="Hellsten U."/>
            <person name="Lyons J.B."/>
            <person name="Simakov O."/>
            <person name="Putnam N."/>
            <person name="Stites J."/>
            <person name="Kuroki Y."/>
            <person name="Tanaka T."/>
            <person name="Michiue T."/>
            <person name="Watanabe M."/>
            <person name="Bogdanovic O."/>
            <person name="Lister R."/>
            <person name="Georgiou G."/>
            <person name="Paranjpe S.S."/>
            <person name="van Kruijsbergen I."/>
            <person name="Shu S."/>
            <person name="Carlson J."/>
            <person name="Kinoshita T."/>
            <person name="Ohta Y."/>
            <person name="Mawaribuchi S."/>
            <person name="Jenkins J."/>
            <person name="Grimwood J."/>
            <person name="Schmutz J."/>
            <person name="Mitros T."/>
            <person name="Mozaffari S.V."/>
            <person name="Suzuki Y."/>
            <person name="Haramoto Y."/>
            <person name="Yamamoto T.S."/>
            <person name="Takagi C."/>
            <person name="Heald R."/>
            <person name="Miller K."/>
            <person name="Haudenschild C."/>
            <person name="Kitzman J."/>
            <person name="Nakayama T."/>
            <person name="Izutsu Y."/>
            <person name="Robert J."/>
            <person name="Fortriede J."/>
            <person name="Burns K."/>
            <person name="Lotay V."/>
            <person name="Karimi K."/>
            <person name="Yasuoka Y."/>
            <person name="Dichmann D.S."/>
            <person name="Flajnik M.F."/>
            <person name="Houston D.W."/>
            <person name="Shendure J."/>
            <person name="DuPasquier L."/>
            <person name="Vize P.D."/>
            <person name="Zorn A.M."/>
            <person name="Ito M."/>
            <person name="Marcotte E.M."/>
            <person name="Wallingford J.B."/>
            <person name="Ito Y."/>
            <person name="Asashima M."/>
            <person name="Ueno N."/>
            <person name="Matsuda Y."/>
            <person name="Veenstra G.J."/>
            <person name="Fujiyama A."/>
            <person name="Harland R.M."/>
            <person name="Taira M."/>
            <person name="Rokhsar D.S."/>
        </authorList>
    </citation>
    <scope>NUCLEOTIDE SEQUENCE [LARGE SCALE GENOMIC DNA]</scope>
    <source>
        <strain evidence="3">J</strain>
    </source>
</reference>
<dbReference type="PROSITE" id="PS50181">
    <property type="entry name" value="FBOX"/>
    <property type="match status" value="1"/>
</dbReference>
<dbReference type="Proteomes" id="UP000694892">
    <property type="component" value="Chromosome 5S"/>
</dbReference>
<evidence type="ECO:0000313" key="3">
    <source>
        <dbReference type="Proteomes" id="UP000694892"/>
    </source>
</evidence>
<dbReference type="InterPro" id="IPR001810">
    <property type="entry name" value="F-box_dom"/>
</dbReference>
<evidence type="ECO:0000259" key="1">
    <source>
        <dbReference type="PROSITE" id="PS50181"/>
    </source>
</evidence>
<dbReference type="InterPro" id="IPR036047">
    <property type="entry name" value="F-box-like_dom_sf"/>
</dbReference>
<dbReference type="SUPFAM" id="SSF81383">
    <property type="entry name" value="F-box domain"/>
    <property type="match status" value="1"/>
</dbReference>
<proteinExistence type="predicted"/>
<protein>
    <recommendedName>
        <fullName evidence="1">F-box domain-containing protein</fullName>
    </recommendedName>
</protein>
<dbReference type="Gene3D" id="1.20.1280.50">
    <property type="match status" value="1"/>
</dbReference>
<gene>
    <name evidence="2" type="ORF">XELAEV_18029222mg</name>
</gene>
<name>A0A974CSN8_XENLA</name>
<evidence type="ECO:0000313" key="2">
    <source>
        <dbReference type="EMBL" id="OCT78117.1"/>
    </source>
</evidence>
<dbReference type="OMA" id="WLYLHSG"/>